<reference evidence="7 8" key="1">
    <citation type="submission" date="2015-09" db="EMBL/GenBank/DDBJ databases">
        <title>Sorangium comparison.</title>
        <authorList>
            <person name="Zaburannyi N."/>
            <person name="Bunk B."/>
            <person name="Overmann J."/>
            <person name="Mueller R."/>
        </authorList>
    </citation>
    <scope>NUCLEOTIDE SEQUENCE [LARGE SCALE GENOMIC DNA]</scope>
    <source>
        <strain evidence="7 8">So ce26</strain>
    </source>
</reference>
<evidence type="ECO:0000256" key="2">
    <source>
        <dbReference type="ARBA" id="ARBA00023015"/>
    </source>
</evidence>
<sequence>MEWLNYHHLLYFWVVAKEGSIVRASAELHLAHPTISGQIHRLEEVLGEKLFTRRGRRLVLTEAGHIAFRYADEIFSLGREFVDTLKGRASGRPLRLVVGVADVLPPSLVRRFLEPAFRLDQPVQVICRADKSVQEFVAELALHRVDIVIADGPAGSGIPVRAFSRLLGECGTTFFAAPKLAASIRRKFPHSLDKTPFLLPGAPSMVRRALEQWLDSQEIRPRIIAEFDDSALAKDFGKEGMGVFAAPTVIEAEVLHQYRVRVVGRSEAVRQQFYAISVERKIKHPAVVAICEAAKQNIFAGS</sequence>
<dbReference type="PROSITE" id="PS50931">
    <property type="entry name" value="HTH_LYSR"/>
    <property type="match status" value="1"/>
</dbReference>
<dbReference type="GO" id="GO:0003677">
    <property type="term" value="F:DNA binding"/>
    <property type="evidence" value="ECO:0007669"/>
    <property type="project" value="UniProtKB-KW"/>
</dbReference>
<dbReference type="Pfam" id="PF00126">
    <property type="entry name" value="HTH_1"/>
    <property type="match status" value="1"/>
</dbReference>
<dbReference type="NCBIfam" id="NF008284">
    <property type="entry name" value="PRK11062.1"/>
    <property type="match status" value="1"/>
</dbReference>
<dbReference type="InterPro" id="IPR000847">
    <property type="entry name" value="LysR_HTH_N"/>
</dbReference>
<feature type="domain" description="HTH lysR-type" evidence="6">
    <location>
        <begin position="4"/>
        <end position="61"/>
    </location>
</feature>
<keyword evidence="3" id="KW-0238">DNA-binding</keyword>
<dbReference type="PANTHER" id="PTHR30293:SF2">
    <property type="entry name" value="TRANSCRIPTIONAL ACTIVATOR PROTEIN NHAR"/>
    <property type="match status" value="1"/>
</dbReference>
<keyword evidence="4" id="KW-0010">Activator</keyword>
<dbReference type="GO" id="GO:2000142">
    <property type="term" value="P:regulation of DNA-templated transcription initiation"/>
    <property type="evidence" value="ECO:0007669"/>
    <property type="project" value="TreeGrafter"/>
</dbReference>
<dbReference type="Proteomes" id="UP000238348">
    <property type="component" value="Chromosome"/>
</dbReference>
<evidence type="ECO:0000259" key="6">
    <source>
        <dbReference type="PROSITE" id="PS50931"/>
    </source>
</evidence>
<dbReference type="FunFam" id="1.10.10.10:FF:000001">
    <property type="entry name" value="LysR family transcriptional regulator"/>
    <property type="match status" value="1"/>
</dbReference>
<dbReference type="GO" id="GO:0003700">
    <property type="term" value="F:DNA-binding transcription factor activity"/>
    <property type="evidence" value="ECO:0007669"/>
    <property type="project" value="InterPro"/>
</dbReference>
<evidence type="ECO:0000313" key="7">
    <source>
        <dbReference type="EMBL" id="AUX40535.1"/>
    </source>
</evidence>
<proteinExistence type="inferred from homology"/>
<evidence type="ECO:0000256" key="4">
    <source>
        <dbReference type="ARBA" id="ARBA00023159"/>
    </source>
</evidence>
<dbReference type="Gene3D" id="3.40.190.290">
    <property type="match status" value="1"/>
</dbReference>
<dbReference type="InterPro" id="IPR005119">
    <property type="entry name" value="LysR_subst-bd"/>
</dbReference>
<organism evidence="7 8">
    <name type="scientific">Sorangium cellulosum</name>
    <name type="common">Polyangium cellulosum</name>
    <dbReference type="NCBI Taxonomy" id="56"/>
    <lineage>
        <taxon>Bacteria</taxon>
        <taxon>Pseudomonadati</taxon>
        <taxon>Myxococcota</taxon>
        <taxon>Polyangia</taxon>
        <taxon>Polyangiales</taxon>
        <taxon>Polyangiaceae</taxon>
        <taxon>Sorangium</taxon>
    </lineage>
</organism>
<evidence type="ECO:0000256" key="1">
    <source>
        <dbReference type="ARBA" id="ARBA00009437"/>
    </source>
</evidence>
<name>A0A2L0EMN4_SORCE</name>
<evidence type="ECO:0000256" key="5">
    <source>
        <dbReference type="ARBA" id="ARBA00023163"/>
    </source>
</evidence>
<dbReference type="SUPFAM" id="SSF46785">
    <property type="entry name" value="Winged helix' DNA-binding domain"/>
    <property type="match status" value="1"/>
</dbReference>
<dbReference type="RefSeq" id="WP_104978326.1">
    <property type="nucleotide sequence ID" value="NZ_CP012673.1"/>
</dbReference>
<evidence type="ECO:0000256" key="3">
    <source>
        <dbReference type="ARBA" id="ARBA00023125"/>
    </source>
</evidence>
<dbReference type="SUPFAM" id="SSF53850">
    <property type="entry name" value="Periplasmic binding protein-like II"/>
    <property type="match status" value="1"/>
</dbReference>
<dbReference type="Pfam" id="PF03466">
    <property type="entry name" value="LysR_substrate"/>
    <property type="match status" value="1"/>
</dbReference>
<keyword evidence="5" id="KW-0804">Transcription</keyword>
<dbReference type="EMBL" id="CP012673">
    <property type="protein sequence ID" value="AUX40535.1"/>
    <property type="molecule type" value="Genomic_DNA"/>
</dbReference>
<dbReference type="PRINTS" id="PR00039">
    <property type="entry name" value="HTHLYSR"/>
</dbReference>
<dbReference type="PANTHER" id="PTHR30293">
    <property type="entry name" value="TRANSCRIPTIONAL REGULATORY PROTEIN NAC-RELATED"/>
    <property type="match status" value="1"/>
</dbReference>
<gene>
    <name evidence="7" type="primary">ompR</name>
    <name evidence="7" type="ORF">SOCE26_019360</name>
</gene>
<accession>A0A2L0EMN4</accession>
<dbReference type="OrthoDB" id="464481at2"/>
<protein>
    <submittedName>
        <fullName evidence="7">Transcriptional regulator</fullName>
    </submittedName>
</protein>
<keyword evidence="2" id="KW-0805">Transcription regulation</keyword>
<dbReference type="InterPro" id="IPR036390">
    <property type="entry name" value="WH_DNA-bd_sf"/>
</dbReference>
<dbReference type="Gene3D" id="1.10.10.10">
    <property type="entry name" value="Winged helix-like DNA-binding domain superfamily/Winged helix DNA-binding domain"/>
    <property type="match status" value="1"/>
</dbReference>
<comment type="similarity">
    <text evidence="1">Belongs to the LysR transcriptional regulatory family.</text>
</comment>
<evidence type="ECO:0000313" key="8">
    <source>
        <dbReference type="Proteomes" id="UP000238348"/>
    </source>
</evidence>
<dbReference type="AlphaFoldDB" id="A0A2L0EMN4"/>
<dbReference type="InterPro" id="IPR036388">
    <property type="entry name" value="WH-like_DNA-bd_sf"/>
</dbReference>